<name>A0AAX4PIS7_9CHLO</name>
<evidence type="ECO:0000313" key="3">
    <source>
        <dbReference type="Proteomes" id="UP001472866"/>
    </source>
</evidence>
<feature type="compositionally biased region" description="Polar residues" evidence="1">
    <location>
        <begin position="430"/>
        <end position="439"/>
    </location>
</feature>
<feature type="region of interest" description="Disordered" evidence="1">
    <location>
        <begin position="408"/>
        <end position="439"/>
    </location>
</feature>
<organism evidence="2 3">
    <name type="scientific">Chloropicon roscoffensis</name>
    <dbReference type="NCBI Taxonomy" id="1461544"/>
    <lineage>
        <taxon>Eukaryota</taxon>
        <taxon>Viridiplantae</taxon>
        <taxon>Chlorophyta</taxon>
        <taxon>Chloropicophyceae</taxon>
        <taxon>Chloropicales</taxon>
        <taxon>Chloropicaceae</taxon>
        <taxon>Chloropicon</taxon>
    </lineage>
</organism>
<dbReference type="EMBL" id="CP151513">
    <property type="protein sequence ID" value="WZN65803.1"/>
    <property type="molecule type" value="Genomic_DNA"/>
</dbReference>
<protein>
    <submittedName>
        <fullName evidence="2">Uncharacterized protein</fullName>
    </submittedName>
</protein>
<feature type="compositionally biased region" description="Basic and acidic residues" evidence="1">
    <location>
        <begin position="89"/>
        <end position="105"/>
    </location>
</feature>
<feature type="region of interest" description="Disordered" evidence="1">
    <location>
        <begin position="349"/>
        <end position="381"/>
    </location>
</feature>
<proteinExistence type="predicted"/>
<feature type="region of interest" description="Disordered" evidence="1">
    <location>
        <begin position="36"/>
        <end position="195"/>
    </location>
</feature>
<gene>
    <name evidence="2" type="ORF">HKI87_13g73650</name>
</gene>
<evidence type="ECO:0000313" key="2">
    <source>
        <dbReference type="EMBL" id="WZN65803.1"/>
    </source>
</evidence>
<dbReference type="AlphaFoldDB" id="A0AAX4PIS7"/>
<evidence type="ECO:0000256" key="1">
    <source>
        <dbReference type="SAM" id="MobiDB-lite"/>
    </source>
</evidence>
<keyword evidence="3" id="KW-1185">Reference proteome</keyword>
<dbReference type="Proteomes" id="UP001472866">
    <property type="component" value="Chromosome 13"/>
</dbReference>
<reference evidence="2 3" key="1">
    <citation type="submission" date="2024-03" db="EMBL/GenBank/DDBJ databases">
        <title>Complete genome sequence of the green alga Chloropicon roscoffensis RCC1871.</title>
        <authorList>
            <person name="Lemieux C."/>
            <person name="Pombert J.-F."/>
            <person name="Otis C."/>
            <person name="Turmel M."/>
        </authorList>
    </citation>
    <scope>NUCLEOTIDE SEQUENCE [LARGE SCALE GENOMIC DNA]</scope>
    <source>
        <strain evidence="2 3">RCC1871</strain>
    </source>
</reference>
<accession>A0AAX4PIS7</accession>
<sequence>MVASDDVGANLSADAAAASLMSLARRPMVNVMSIMENSKRVERNQRQTKGRQAGKAKIVAGKTRASKPPAKGPPNRKDVGSASAQHAVDLGKRPEKSVEFEKPVEAEVIASAKQLSARQQRLMERRKRNAAVMGKKGNALKASNANSRQKADSVSARQTKGQQGEVAKAPQPQPESSGGDKGKKRKMFPPSAMCVDLEHRRATEVARAGSGEKSGAPPENVVDLTIDDDELDIEATSTAKAYNLGSLPFWETALRGRSLGSRLTKRARFVKSDGMIAQMVAKGPRDNKEVQISKLSTEKDLSRACSQMISRLAELHSHLFNGSLEQDCSVVGDQFPSFFANEEYASVRGPRSGETRAVQPEPSKRTGQAAMPVSAEKATTKGVSNSLRAAMMQRGSIHSIALLSMEGKEKTKEKTRLASIPPAMMGYDGKNTSGKFQPF</sequence>